<dbReference type="Proteomes" id="UP000000644">
    <property type="component" value="Chromosome"/>
</dbReference>
<dbReference type="AlphaFoldDB" id="A1VPK0"/>
<evidence type="ECO:0000313" key="2">
    <source>
        <dbReference type="Proteomes" id="UP000000644"/>
    </source>
</evidence>
<dbReference type="EMBL" id="CP000529">
    <property type="protein sequence ID" value="ABM37578.1"/>
    <property type="molecule type" value="Genomic_DNA"/>
</dbReference>
<protein>
    <submittedName>
        <fullName evidence="1">Uncharacterized protein</fullName>
    </submittedName>
</protein>
<dbReference type="HOGENOM" id="CLU_2397116_0_0_4"/>
<organism evidence="1 2">
    <name type="scientific">Polaromonas naphthalenivorans (strain CJ2)</name>
    <dbReference type="NCBI Taxonomy" id="365044"/>
    <lineage>
        <taxon>Bacteria</taxon>
        <taxon>Pseudomonadati</taxon>
        <taxon>Pseudomonadota</taxon>
        <taxon>Betaproteobacteria</taxon>
        <taxon>Burkholderiales</taxon>
        <taxon>Comamonadaceae</taxon>
        <taxon>Polaromonas</taxon>
    </lineage>
</organism>
<accession>A1VPK0</accession>
<dbReference type="KEGG" id="pna:Pnap_2270"/>
<evidence type="ECO:0000313" key="1">
    <source>
        <dbReference type="EMBL" id="ABM37578.1"/>
    </source>
</evidence>
<gene>
    <name evidence="1" type="ordered locus">Pnap_2270</name>
</gene>
<name>A1VPK0_POLNA</name>
<proteinExistence type="predicted"/>
<dbReference type="RefSeq" id="WP_011801656.1">
    <property type="nucleotide sequence ID" value="NC_008781.1"/>
</dbReference>
<reference evidence="2" key="1">
    <citation type="journal article" date="2009" name="Environ. Microbiol.">
        <title>The genome of Polaromonas naphthalenivorans strain CJ2, isolated from coal tar-contaminated sediment, reveals physiological and metabolic versatility and evolution through extensive horizontal gene transfer.</title>
        <authorList>
            <person name="Yagi J.M."/>
            <person name="Sims D."/>
            <person name="Brettin T."/>
            <person name="Bruce D."/>
            <person name="Madsen E.L."/>
        </authorList>
    </citation>
    <scope>NUCLEOTIDE SEQUENCE [LARGE SCALE GENOMIC DNA]</scope>
    <source>
        <strain evidence="2">CJ2</strain>
    </source>
</reference>
<dbReference type="STRING" id="365044.Pnap_2270"/>
<sequence length="93" mass="9472">MSRHSTTSLLSASTWSLVCALAIIMASSWLIDGPSETQAAQDVADEAEYAAAQADGGAAKCAALGRTPIWTPDGNLICRAAAKPVTVAQGGRP</sequence>
<keyword evidence="2" id="KW-1185">Reference proteome</keyword>